<feature type="repeat" description="ANK" evidence="1">
    <location>
        <begin position="524"/>
        <end position="556"/>
    </location>
</feature>
<keyword evidence="1" id="KW-0040">ANK repeat</keyword>
<dbReference type="Pfam" id="PF12796">
    <property type="entry name" value="Ank_2"/>
    <property type="match status" value="3"/>
</dbReference>
<evidence type="ECO:0000313" key="3">
    <source>
        <dbReference type="EMBL" id="KWX12210.1"/>
    </source>
</evidence>
<accession>A0A132NQA0</accession>
<dbReference type="EMBL" id="JXTI01000130">
    <property type="protein sequence ID" value="KWX12210.1"/>
    <property type="molecule type" value="Genomic_DNA"/>
</dbReference>
<dbReference type="Gene3D" id="1.25.40.20">
    <property type="entry name" value="Ankyrin repeat-containing domain"/>
    <property type="match status" value="4"/>
</dbReference>
<evidence type="ECO:0000256" key="2">
    <source>
        <dbReference type="SAM" id="MobiDB-lite"/>
    </source>
</evidence>
<dbReference type="InterPro" id="IPR036770">
    <property type="entry name" value="Ankyrin_rpt-contain_sf"/>
</dbReference>
<dbReference type="Proteomes" id="UP000070089">
    <property type="component" value="Unassembled WGS sequence"/>
</dbReference>
<dbReference type="AlphaFoldDB" id="A0A132NQA0"/>
<dbReference type="PANTHER" id="PTHR24120">
    <property type="entry name" value="GH07239P"/>
    <property type="match status" value="1"/>
</dbReference>
<sequence>MTIRFARNFNNLELEKSLMVNELDWWTAVENGNVPMLLGIVSVYAGCRNHIGQTALHMAVQMQNVAMIQILAAHEHSLLTPDGRTALMLAIEGKYVEGIDLLVPYEAEYVTPLGITALMHAAQIGYVPAVERLLGYNLNFVDSSNRTALIYAVEHKNTEAMKLILSKGASSFMADARPALDIAKSTNQELAARILTDYISKHEHIAQGVDQGPLVPNSGSTGIGLNRITGVMEDLDEVKNILNTIQRSADPADVEAVMAEERRTSNISPERGSISTTGSLTNSFRYKTDVVSSMRNTPQNNNSSSLRPVFNDTNDGIESIMRINPVENEINTLKASFRSIGNTGKPYVTRSGKVINTPSSEMSSATNTPTGPGITGSRRIRGTKEPSGGRWSGVTSSFTQSKLASTTRGTTSIVASKRAFSIARQKRPLYFGEENTKKAPVVSGVDLNATKNRSSTLRLDNNDHTALMEAARLGNASRVKELIKSESGRQNKDGYSALMYASIMDQLECAQILLPYEVGLTTDNGWTALMLAAEMGNVRLVNELLPHEACYQDHDGYTALMIAAEEGHGDVVKLLIPKEAGMNDNQGGSALMRAASNGHSNIVALLVPHEGGMQRKDGYTALMSAAYHGHLASAELLVPEESGMTMGDGWTALMCAAQNGHLGVVRCLGSEEGMKTVSGWCAIMSAASNNHRKVVDLLVNEIPIKDKSGNDARTYAKLNGHDALFDYMSGYERRR</sequence>
<feature type="compositionally biased region" description="Polar residues" evidence="2">
    <location>
        <begin position="393"/>
        <end position="403"/>
    </location>
</feature>
<dbReference type="OrthoDB" id="20872at2759"/>
<reference evidence="3 4" key="1">
    <citation type="journal article" date="2015" name="Mol. Biochem. Parasitol.">
        <title>Identification of polymorphic genes for use in assemblage B genotyping assays through comparative genomics of multiple assemblage B Giardia duodenalis isolates.</title>
        <authorList>
            <person name="Wielinga C."/>
            <person name="Thompson R.C."/>
            <person name="Monis P."/>
            <person name="Ryan U."/>
        </authorList>
    </citation>
    <scope>NUCLEOTIDE SEQUENCE [LARGE SCALE GENOMIC DNA]</scope>
    <source>
        <strain evidence="3 4">BAH15c1</strain>
    </source>
</reference>
<feature type="repeat" description="ANK" evidence="1">
    <location>
        <begin position="555"/>
        <end position="587"/>
    </location>
</feature>
<dbReference type="PANTHER" id="PTHR24120:SF4">
    <property type="entry name" value="GH07239P"/>
    <property type="match status" value="1"/>
</dbReference>
<comment type="caution">
    <text evidence="3">The sequence shown here is derived from an EMBL/GenBank/DDBJ whole genome shotgun (WGS) entry which is preliminary data.</text>
</comment>
<feature type="compositionally biased region" description="Polar residues" evidence="2">
    <location>
        <begin position="354"/>
        <end position="370"/>
    </location>
</feature>
<name>A0A132NQA0_GIAIN</name>
<dbReference type="PROSITE" id="PS50297">
    <property type="entry name" value="ANK_REP_REGION"/>
    <property type="match status" value="1"/>
</dbReference>
<dbReference type="PROSITE" id="PS50088">
    <property type="entry name" value="ANK_REPEAT"/>
    <property type="match status" value="3"/>
</dbReference>
<dbReference type="SUPFAM" id="SSF48403">
    <property type="entry name" value="Ankyrin repeat"/>
    <property type="match status" value="2"/>
</dbReference>
<feature type="compositionally biased region" description="Polar residues" evidence="2">
    <location>
        <begin position="265"/>
        <end position="280"/>
    </location>
</feature>
<evidence type="ECO:0000313" key="4">
    <source>
        <dbReference type="Proteomes" id="UP000070089"/>
    </source>
</evidence>
<dbReference type="VEuPathDB" id="GiardiaDB:QR46_3828"/>
<gene>
    <name evidence="3" type="ORF">QR46_3828</name>
</gene>
<feature type="region of interest" description="Disordered" evidence="2">
    <location>
        <begin position="349"/>
        <end position="403"/>
    </location>
</feature>
<organism evidence="3 4">
    <name type="scientific">Giardia duodenalis assemblage B</name>
    <dbReference type="NCBI Taxonomy" id="1394984"/>
    <lineage>
        <taxon>Eukaryota</taxon>
        <taxon>Metamonada</taxon>
        <taxon>Diplomonadida</taxon>
        <taxon>Hexamitidae</taxon>
        <taxon>Giardiinae</taxon>
        <taxon>Giardia</taxon>
    </lineage>
</organism>
<dbReference type="SMART" id="SM00248">
    <property type="entry name" value="ANK"/>
    <property type="match status" value="12"/>
</dbReference>
<feature type="repeat" description="ANK" evidence="1">
    <location>
        <begin position="144"/>
        <end position="176"/>
    </location>
</feature>
<protein>
    <submittedName>
        <fullName evidence="3">Protein 21.1</fullName>
    </submittedName>
</protein>
<feature type="region of interest" description="Disordered" evidence="2">
    <location>
        <begin position="261"/>
        <end position="280"/>
    </location>
</feature>
<evidence type="ECO:0000256" key="1">
    <source>
        <dbReference type="PROSITE-ProRule" id="PRU00023"/>
    </source>
</evidence>
<proteinExistence type="predicted"/>
<dbReference type="InterPro" id="IPR002110">
    <property type="entry name" value="Ankyrin_rpt"/>
</dbReference>